<evidence type="ECO:0008006" key="5">
    <source>
        <dbReference type="Google" id="ProtNLM"/>
    </source>
</evidence>
<proteinExistence type="predicted"/>
<comment type="caution">
    <text evidence="3">The sequence shown here is derived from an EMBL/GenBank/DDBJ whole genome shotgun (WGS) entry which is preliminary data.</text>
</comment>
<dbReference type="AlphaFoldDB" id="A0A9P6NE84"/>
<feature type="region of interest" description="Disordered" evidence="1">
    <location>
        <begin position="103"/>
        <end position="127"/>
    </location>
</feature>
<sequence length="127" mass="13897">MNNLSFLGLFIVIVAFLNVPFASAVEDLVTEMDLLNIEYAEAAPVAEHIENVDRIETADRLDHVLPEGTIVPVVHPVDTPVTDTPVNVPVVHPLEITGPIPFAEVHPDQQLPTKPVDTTEEGEHKSH</sequence>
<organism evidence="3 4">
    <name type="scientific">Cronartium quercuum f. sp. fusiforme G11</name>
    <dbReference type="NCBI Taxonomy" id="708437"/>
    <lineage>
        <taxon>Eukaryota</taxon>
        <taxon>Fungi</taxon>
        <taxon>Dikarya</taxon>
        <taxon>Basidiomycota</taxon>
        <taxon>Pucciniomycotina</taxon>
        <taxon>Pucciniomycetes</taxon>
        <taxon>Pucciniales</taxon>
        <taxon>Coleosporiaceae</taxon>
        <taxon>Cronartium</taxon>
    </lineage>
</organism>
<protein>
    <recommendedName>
        <fullName evidence="5">Secreted protein</fullName>
    </recommendedName>
</protein>
<evidence type="ECO:0000313" key="4">
    <source>
        <dbReference type="Proteomes" id="UP000886653"/>
    </source>
</evidence>
<evidence type="ECO:0000256" key="2">
    <source>
        <dbReference type="SAM" id="SignalP"/>
    </source>
</evidence>
<evidence type="ECO:0000256" key="1">
    <source>
        <dbReference type="SAM" id="MobiDB-lite"/>
    </source>
</evidence>
<feature type="signal peptide" evidence="2">
    <location>
        <begin position="1"/>
        <end position="24"/>
    </location>
</feature>
<gene>
    <name evidence="3" type="ORF">CROQUDRAFT_717635</name>
</gene>
<dbReference type="EMBL" id="MU167345">
    <property type="protein sequence ID" value="KAG0142549.1"/>
    <property type="molecule type" value="Genomic_DNA"/>
</dbReference>
<feature type="chain" id="PRO_5040172115" description="Secreted protein" evidence="2">
    <location>
        <begin position="25"/>
        <end position="127"/>
    </location>
</feature>
<keyword evidence="2" id="KW-0732">Signal</keyword>
<reference evidence="3" key="1">
    <citation type="submission" date="2013-11" db="EMBL/GenBank/DDBJ databases">
        <title>Genome sequence of the fusiform rust pathogen reveals effectors for host alternation and coevolution with pine.</title>
        <authorList>
            <consortium name="DOE Joint Genome Institute"/>
            <person name="Smith K."/>
            <person name="Pendleton A."/>
            <person name="Kubisiak T."/>
            <person name="Anderson C."/>
            <person name="Salamov A."/>
            <person name="Aerts A."/>
            <person name="Riley R."/>
            <person name="Clum A."/>
            <person name="Lindquist E."/>
            <person name="Ence D."/>
            <person name="Campbell M."/>
            <person name="Kronenberg Z."/>
            <person name="Feau N."/>
            <person name="Dhillon B."/>
            <person name="Hamelin R."/>
            <person name="Burleigh J."/>
            <person name="Smith J."/>
            <person name="Yandell M."/>
            <person name="Nelson C."/>
            <person name="Grigoriev I."/>
            <person name="Davis J."/>
        </authorList>
    </citation>
    <scope>NUCLEOTIDE SEQUENCE</scope>
    <source>
        <strain evidence="3">G11</strain>
    </source>
</reference>
<evidence type="ECO:0000313" key="3">
    <source>
        <dbReference type="EMBL" id="KAG0142549.1"/>
    </source>
</evidence>
<keyword evidence="4" id="KW-1185">Reference proteome</keyword>
<accession>A0A9P6NE84</accession>
<name>A0A9P6NE84_9BASI</name>
<dbReference type="Proteomes" id="UP000886653">
    <property type="component" value="Unassembled WGS sequence"/>
</dbReference>